<organism evidence="1">
    <name type="scientific">marine metagenome</name>
    <dbReference type="NCBI Taxonomy" id="408172"/>
    <lineage>
        <taxon>unclassified sequences</taxon>
        <taxon>metagenomes</taxon>
        <taxon>ecological metagenomes</taxon>
    </lineage>
</organism>
<dbReference type="EMBL" id="UINC01058622">
    <property type="protein sequence ID" value="SVB81100.1"/>
    <property type="molecule type" value="Genomic_DNA"/>
</dbReference>
<dbReference type="AlphaFoldDB" id="A0A382H1G8"/>
<evidence type="ECO:0000313" key="1">
    <source>
        <dbReference type="EMBL" id="SVB81100.1"/>
    </source>
</evidence>
<accession>A0A382H1G8</accession>
<reference evidence="1" key="1">
    <citation type="submission" date="2018-05" db="EMBL/GenBank/DDBJ databases">
        <authorList>
            <person name="Lanie J.A."/>
            <person name="Ng W.-L."/>
            <person name="Kazmierczak K.M."/>
            <person name="Andrzejewski T.M."/>
            <person name="Davidsen T.M."/>
            <person name="Wayne K.J."/>
            <person name="Tettelin H."/>
            <person name="Glass J.I."/>
            <person name="Rusch D."/>
            <person name="Podicherti R."/>
            <person name="Tsui H.-C.T."/>
            <person name="Winkler M.E."/>
        </authorList>
    </citation>
    <scope>NUCLEOTIDE SEQUENCE</scope>
</reference>
<sequence length="56" mass="6433">MNSAHISYVNKGEFISQDGVATRMEWLETGYLVRTDAGLKMKFMFSDNIKMETVQL</sequence>
<protein>
    <submittedName>
        <fullName evidence="1">Uncharacterized protein</fullName>
    </submittedName>
</protein>
<name>A0A382H1G8_9ZZZZ</name>
<proteinExistence type="predicted"/>
<gene>
    <name evidence="1" type="ORF">METZ01_LOCUS233954</name>
</gene>